<evidence type="ECO:0000256" key="8">
    <source>
        <dbReference type="ARBA" id="ARBA00048968"/>
    </source>
</evidence>
<comment type="catalytic activity">
    <reaction evidence="8">
        <text>adenosine + phosphate = alpha-D-ribose 1-phosphate + adenine</text>
        <dbReference type="Rhea" id="RHEA:27642"/>
        <dbReference type="ChEBI" id="CHEBI:16335"/>
        <dbReference type="ChEBI" id="CHEBI:16708"/>
        <dbReference type="ChEBI" id="CHEBI:43474"/>
        <dbReference type="ChEBI" id="CHEBI:57720"/>
        <dbReference type="EC" id="2.4.2.1"/>
    </reaction>
    <physiologicalReaction direction="left-to-right" evidence="8">
        <dbReference type="Rhea" id="RHEA:27643"/>
    </physiologicalReaction>
</comment>
<accession>A0A6J5YIW7</accession>
<gene>
    <name evidence="10" type="ORF">UFOPK3775_00098</name>
</gene>
<name>A0A6J5YIW7_9ZZZZ</name>
<evidence type="ECO:0000256" key="5">
    <source>
        <dbReference type="ARBA" id="ARBA00022801"/>
    </source>
</evidence>
<organism evidence="10">
    <name type="scientific">freshwater metagenome</name>
    <dbReference type="NCBI Taxonomy" id="449393"/>
    <lineage>
        <taxon>unclassified sequences</taxon>
        <taxon>metagenomes</taxon>
        <taxon>ecological metagenomes</taxon>
    </lineage>
</organism>
<evidence type="ECO:0000256" key="3">
    <source>
        <dbReference type="ARBA" id="ARBA00022679"/>
    </source>
</evidence>
<dbReference type="InterPro" id="IPR011324">
    <property type="entry name" value="Cytotoxic_necrot_fac-like_cat"/>
</dbReference>
<evidence type="ECO:0000256" key="6">
    <source>
        <dbReference type="ARBA" id="ARBA00022833"/>
    </source>
</evidence>
<dbReference type="CDD" id="cd16833">
    <property type="entry name" value="YfiH"/>
    <property type="match status" value="1"/>
</dbReference>
<dbReference type="GO" id="GO:0005507">
    <property type="term" value="F:copper ion binding"/>
    <property type="evidence" value="ECO:0007669"/>
    <property type="project" value="TreeGrafter"/>
</dbReference>
<dbReference type="InterPro" id="IPR038371">
    <property type="entry name" value="Cu_polyphenol_OxRdtase_sf"/>
</dbReference>
<dbReference type="Gene3D" id="3.60.140.10">
    <property type="entry name" value="CNF1/YfiH-like putative cysteine hydrolases"/>
    <property type="match status" value="1"/>
</dbReference>
<dbReference type="GO" id="GO:0016787">
    <property type="term" value="F:hydrolase activity"/>
    <property type="evidence" value="ECO:0007669"/>
    <property type="project" value="UniProtKB-KW"/>
</dbReference>
<dbReference type="GO" id="GO:0017061">
    <property type="term" value="F:S-methyl-5-thioadenosine phosphorylase activity"/>
    <property type="evidence" value="ECO:0007669"/>
    <property type="project" value="UniProtKB-EC"/>
</dbReference>
<comment type="catalytic activity">
    <reaction evidence="7">
        <text>adenosine + H2O + H(+) = inosine + NH4(+)</text>
        <dbReference type="Rhea" id="RHEA:24408"/>
        <dbReference type="ChEBI" id="CHEBI:15377"/>
        <dbReference type="ChEBI" id="CHEBI:15378"/>
        <dbReference type="ChEBI" id="CHEBI:16335"/>
        <dbReference type="ChEBI" id="CHEBI:17596"/>
        <dbReference type="ChEBI" id="CHEBI:28938"/>
        <dbReference type="EC" id="3.5.4.4"/>
    </reaction>
    <physiologicalReaction direction="left-to-right" evidence="7">
        <dbReference type="Rhea" id="RHEA:24409"/>
    </physiologicalReaction>
</comment>
<sequence>MSTRFTKRAGGVSQGEFASLNLALHVGDRADDVRRNREIAATDIGADLVGVQYMNQVHGNRVVIVEEPSDEEPTADALITGIPGIALAVMVADCIPLLLKSDVAVAAVHVGRRGLVNDVTRSALHVMREMGAEHITAIIGPSICSRCYEVSEEIFSEVATLHPLAASRTERNTPALDLPAALRAVLESESISFIDEFECTFESLSLFSYRRDAITGRQAGIISL</sequence>
<dbReference type="NCBIfam" id="TIGR00726">
    <property type="entry name" value="peptidoglycan editing factor PgeF"/>
    <property type="match status" value="1"/>
</dbReference>
<dbReference type="PANTHER" id="PTHR30616">
    <property type="entry name" value="UNCHARACTERIZED PROTEIN YFIH"/>
    <property type="match status" value="1"/>
</dbReference>
<evidence type="ECO:0000256" key="7">
    <source>
        <dbReference type="ARBA" id="ARBA00047989"/>
    </source>
</evidence>
<evidence type="ECO:0000256" key="1">
    <source>
        <dbReference type="ARBA" id="ARBA00000553"/>
    </source>
</evidence>
<dbReference type="PANTHER" id="PTHR30616:SF2">
    <property type="entry name" value="PURINE NUCLEOSIDE PHOSPHORYLASE LACC1"/>
    <property type="match status" value="1"/>
</dbReference>
<protein>
    <submittedName>
        <fullName evidence="10">Unannotated protein</fullName>
    </submittedName>
</protein>
<dbReference type="SUPFAM" id="SSF64438">
    <property type="entry name" value="CNF1/YfiH-like putative cysteine hydrolases"/>
    <property type="match status" value="1"/>
</dbReference>
<comment type="catalytic activity">
    <reaction evidence="9">
        <text>S-methyl-5'-thioadenosine + phosphate = 5-(methylsulfanyl)-alpha-D-ribose 1-phosphate + adenine</text>
        <dbReference type="Rhea" id="RHEA:11852"/>
        <dbReference type="ChEBI" id="CHEBI:16708"/>
        <dbReference type="ChEBI" id="CHEBI:17509"/>
        <dbReference type="ChEBI" id="CHEBI:43474"/>
        <dbReference type="ChEBI" id="CHEBI:58533"/>
        <dbReference type="EC" id="2.4.2.28"/>
    </reaction>
    <physiologicalReaction direction="left-to-right" evidence="9">
        <dbReference type="Rhea" id="RHEA:11853"/>
    </physiologicalReaction>
</comment>
<keyword evidence="4" id="KW-0479">Metal-binding</keyword>
<dbReference type="InterPro" id="IPR003730">
    <property type="entry name" value="Cu_polyphenol_OxRdtase"/>
</dbReference>
<comment type="similarity">
    <text evidence="2">Belongs to the purine nucleoside phosphorylase YfiH/LACC1 family.</text>
</comment>
<keyword evidence="5" id="KW-0378">Hydrolase</keyword>
<keyword evidence="3" id="KW-0808">Transferase</keyword>
<reference evidence="10" key="1">
    <citation type="submission" date="2020-05" db="EMBL/GenBank/DDBJ databases">
        <authorList>
            <person name="Chiriac C."/>
            <person name="Salcher M."/>
            <person name="Ghai R."/>
            <person name="Kavagutti S V."/>
        </authorList>
    </citation>
    <scope>NUCLEOTIDE SEQUENCE</scope>
</reference>
<evidence type="ECO:0000256" key="9">
    <source>
        <dbReference type="ARBA" id="ARBA00049893"/>
    </source>
</evidence>
<dbReference type="EMBL" id="CAESAK010000006">
    <property type="protein sequence ID" value="CAB4330261.1"/>
    <property type="molecule type" value="Genomic_DNA"/>
</dbReference>
<comment type="catalytic activity">
    <reaction evidence="1">
        <text>inosine + phosphate = alpha-D-ribose 1-phosphate + hypoxanthine</text>
        <dbReference type="Rhea" id="RHEA:27646"/>
        <dbReference type="ChEBI" id="CHEBI:17368"/>
        <dbReference type="ChEBI" id="CHEBI:17596"/>
        <dbReference type="ChEBI" id="CHEBI:43474"/>
        <dbReference type="ChEBI" id="CHEBI:57720"/>
        <dbReference type="EC" id="2.4.2.1"/>
    </reaction>
    <physiologicalReaction direction="left-to-right" evidence="1">
        <dbReference type="Rhea" id="RHEA:27647"/>
    </physiologicalReaction>
</comment>
<proteinExistence type="inferred from homology"/>
<dbReference type="AlphaFoldDB" id="A0A6J5YIW7"/>
<keyword evidence="6" id="KW-0862">Zinc</keyword>
<dbReference type="Pfam" id="PF02578">
    <property type="entry name" value="Cu-oxidase_4"/>
    <property type="match status" value="1"/>
</dbReference>
<evidence type="ECO:0000256" key="2">
    <source>
        <dbReference type="ARBA" id="ARBA00007353"/>
    </source>
</evidence>
<evidence type="ECO:0000256" key="4">
    <source>
        <dbReference type="ARBA" id="ARBA00022723"/>
    </source>
</evidence>
<evidence type="ECO:0000313" key="10">
    <source>
        <dbReference type="EMBL" id="CAB4330261.1"/>
    </source>
</evidence>